<keyword evidence="2" id="KW-0808">Transferase</keyword>
<accession>A0A6G7Y795</accession>
<dbReference type="KEGG" id="prv:G7070_09860"/>
<evidence type="ECO:0000313" key="3">
    <source>
        <dbReference type="Proteomes" id="UP000501058"/>
    </source>
</evidence>
<proteinExistence type="predicted"/>
<evidence type="ECO:0000313" key="2">
    <source>
        <dbReference type="EMBL" id="QIK72518.1"/>
    </source>
</evidence>
<dbReference type="Pfam" id="PF00583">
    <property type="entry name" value="Acetyltransf_1"/>
    <property type="match status" value="1"/>
</dbReference>
<feature type="domain" description="N-acetyltransferase" evidence="1">
    <location>
        <begin position="6"/>
        <end position="185"/>
    </location>
</feature>
<dbReference type="Gene3D" id="3.40.630.30">
    <property type="match status" value="1"/>
</dbReference>
<evidence type="ECO:0000259" key="1">
    <source>
        <dbReference type="PROSITE" id="PS51186"/>
    </source>
</evidence>
<dbReference type="AlphaFoldDB" id="A0A6G7Y795"/>
<reference evidence="2 3" key="1">
    <citation type="submission" date="2020-03" db="EMBL/GenBank/DDBJ databases">
        <title>Propioniciclava sp. nov., isolated from Hydrophilus acuminatus.</title>
        <authorList>
            <person name="Hyun D.-W."/>
            <person name="Bae J.-W."/>
        </authorList>
    </citation>
    <scope>NUCLEOTIDE SEQUENCE [LARGE SCALE GENOMIC DNA]</scope>
    <source>
        <strain evidence="2 3">HDW11</strain>
    </source>
</reference>
<name>A0A6G7Y795_9ACTN</name>
<sequence>MRTRPLTIYPATPARWDDLASVFGHRGGPARCWCQYFIDPEWSFDASEANRAALLCQVVGQHPAPGLIAYLDEEPAGWVEVGPRERYPNARLPLGDPATWAITCFVVRPVARHTGIATEMLEAAVDHAERNAASRLLARPVDTDGGRLPGGDLYTGVLSTFLSHGFREVHRRGHRVVVELALPRD</sequence>
<dbReference type="CDD" id="cd04301">
    <property type="entry name" value="NAT_SF"/>
    <property type="match status" value="1"/>
</dbReference>
<dbReference type="EMBL" id="CP049865">
    <property type="protein sequence ID" value="QIK72518.1"/>
    <property type="molecule type" value="Genomic_DNA"/>
</dbReference>
<protein>
    <submittedName>
        <fullName evidence="2">GNAT family N-acetyltransferase</fullName>
    </submittedName>
</protein>
<dbReference type="InterPro" id="IPR016181">
    <property type="entry name" value="Acyl_CoA_acyltransferase"/>
</dbReference>
<dbReference type="Proteomes" id="UP000501058">
    <property type="component" value="Chromosome"/>
</dbReference>
<dbReference type="PROSITE" id="PS51186">
    <property type="entry name" value="GNAT"/>
    <property type="match status" value="1"/>
</dbReference>
<gene>
    <name evidence="2" type="ORF">G7070_09860</name>
</gene>
<dbReference type="InterPro" id="IPR000182">
    <property type="entry name" value="GNAT_dom"/>
</dbReference>
<keyword evidence="3" id="KW-1185">Reference proteome</keyword>
<dbReference type="RefSeq" id="WP_166233592.1">
    <property type="nucleotide sequence ID" value="NZ_CP049865.1"/>
</dbReference>
<organism evidence="2 3">
    <name type="scientific">Propioniciclava coleopterorum</name>
    <dbReference type="NCBI Taxonomy" id="2714937"/>
    <lineage>
        <taxon>Bacteria</taxon>
        <taxon>Bacillati</taxon>
        <taxon>Actinomycetota</taxon>
        <taxon>Actinomycetes</taxon>
        <taxon>Propionibacteriales</taxon>
        <taxon>Propionibacteriaceae</taxon>
        <taxon>Propioniciclava</taxon>
    </lineage>
</organism>
<dbReference type="GO" id="GO:0016747">
    <property type="term" value="F:acyltransferase activity, transferring groups other than amino-acyl groups"/>
    <property type="evidence" value="ECO:0007669"/>
    <property type="project" value="InterPro"/>
</dbReference>
<dbReference type="SUPFAM" id="SSF55729">
    <property type="entry name" value="Acyl-CoA N-acyltransferases (Nat)"/>
    <property type="match status" value="1"/>
</dbReference>